<feature type="chain" id="PRO_5044625778" description="Inactive serine protease 54" evidence="9">
    <location>
        <begin position="18"/>
        <end position="379"/>
    </location>
</feature>
<reference evidence="12 13" key="2">
    <citation type="journal article" date="2018" name="Annu Rev Anim Biosci">
        <title>Bat Biology, Genomes, and the Bat1K Project: To Generate Chromosome-Level Genomes for All Living Bat Species.</title>
        <authorList>
            <person name="Teeling E.C."/>
            <person name="Vernes S.C."/>
            <person name="Davalos L.M."/>
            <person name="Ray D.A."/>
            <person name="Gilbert M.T.P."/>
            <person name="Myers E."/>
        </authorList>
    </citation>
    <scope>NUCLEOTIDE SEQUENCE</scope>
</reference>
<reference evidence="11 14" key="4">
    <citation type="journal article" date="2020" name="Nature">
        <title>Six reference-quality genomes reveal evolution of bat adaptations.</title>
        <authorList>
            <person name="Jebb D."/>
            <person name="Huang Z."/>
            <person name="Pippel M."/>
            <person name="Hughes G.M."/>
            <person name="Lavrichenko K."/>
            <person name="Devanna P."/>
            <person name="Winkler S."/>
            <person name="Jermiin L.S."/>
            <person name="Skirmuntt E.C."/>
            <person name="Katzourakis A."/>
            <person name="Burkitt-Gray L."/>
            <person name="Ray D.A."/>
            <person name="Sullivan K.A.M."/>
            <person name="Roscito J.G."/>
            <person name="Kirilenko B.M."/>
            <person name="Davalos L.M."/>
            <person name="Corthals A.P."/>
            <person name="Power M.L."/>
            <person name="Jones G."/>
            <person name="Ransome R.D."/>
            <person name="Dechmann D.K.N."/>
            <person name="Locatelli A.G."/>
            <person name="Puechmaille S.J."/>
            <person name="Fedrigo O."/>
            <person name="Jarvis E.D."/>
            <person name="Hiller M."/>
            <person name="Vernes S.C."/>
            <person name="Myers E.W."/>
            <person name="Teeling E.C."/>
        </authorList>
    </citation>
    <scope>NUCLEOTIDE SEQUENCE [LARGE SCALE GENOMIC DNA]</scope>
    <source>
        <strain evidence="11">MRhiFer1</strain>
        <tissue evidence="11">Lung</tissue>
    </source>
</reference>
<sequence length="379" mass="42381">MRELLLLLLLCVSHASASCGIQKTTFIEPSEEGLVSEEEFPWVVSLQDSRYTHLAFGSILSEFWILSIASAFQNRKDAVAMVGIANMDASVIAHEEYPINTIIIHEDFDNETMTNNIALLKTDTAMQFNNLVRSICFLDRELHMPPALRNCWVAGWNPTSATGNHMTMSILRKISVTDTDLCPLHDFQKTGCGNHREEETDAVCLGDPGNPMMCQLQQLNLWVLRGILSQGGEKCPGLFLYIKVEDYSAWIMSKTRTTGLPLSSFHHWLNSVPFSSYSSYVAVTMKKYSRRGQVAWPQLHFQGQRGATIPSWPTRSSRESLDFSVKSGRGSGRSPELAVQPVYYDYYGGEAGSISGQNGLHQPQEMVLFFLCLFLCSGI</sequence>
<accession>A0A671EL50</accession>
<keyword evidence="5" id="KW-1015">Disulfide bond</keyword>
<dbReference type="AlphaFoldDB" id="A0A671EL50"/>
<dbReference type="PROSITE" id="PS51257">
    <property type="entry name" value="PROKAR_LIPOPROTEIN"/>
    <property type="match status" value="1"/>
</dbReference>
<dbReference type="SMART" id="SM00020">
    <property type="entry name" value="Tryp_SPc"/>
    <property type="match status" value="1"/>
</dbReference>
<dbReference type="Pfam" id="PF00089">
    <property type="entry name" value="Trypsin"/>
    <property type="match status" value="1"/>
</dbReference>
<keyword evidence="13" id="KW-1185">Reference proteome</keyword>
<name>A0A671EL50_RHIFE</name>
<dbReference type="Gene3D" id="2.40.10.10">
    <property type="entry name" value="Trypsin-like serine proteases"/>
    <property type="match status" value="2"/>
</dbReference>
<evidence type="ECO:0000256" key="2">
    <source>
        <dbReference type="ARBA" id="ARBA00022525"/>
    </source>
</evidence>
<dbReference type="InterPro" id="IPR009003">
    <property type="entry name" value="Peptidase_S1_PA"/>
</dbReference>
<dbReference type="Ensembl" id="ENSRFET00010015303.1">
    <property type="protein sequence ID" value="ENSRFEP00010013996.1"/>
    <property type="gene ID" value="ENSRFEG00010009504.1"/>
</dbReference>
<dbReference type="Proteomes" id="UP000472240">
    <property type="component" value="Chromosome 15"/>
</dbReference>
<evidence type="ECO:0000256" key="4">
    <source>
        <dbReference type="ARBA" id="ARBA00022729"/>
    </source>
</evidence>
<dbReference type="GO" id="GO:0004252">
    <property type="term" value="F:serine-type endopeptidase activity"/>
    <property type="evidence" value="ECO:0007669"/>
    <property type="project" value="InterPro"/>
</dbReference>
<reference evidence="12 13" key="1">
    <citation type="journal article" date="2015" name="Annu Rev Anim Biosci">
        <title>The Genome 10K Project: a way forward.</title>
        <authorList>
            <person name="Koepfli K.P."/>
            <person name="Paten B."/>
            <person name="O'Brien S.J."/>
            <person name="Koepfli K.P."/>
            <person name="Paten B."/>
            <person name="Antunes A."/>
            <person name="Belov K."/>
            <person name="Bustamante C."/>
            <person name="Castoe T.A."/>
            <person name="Clawson H."/>
            <person name="Crawford A.J."/>
            <person name="Diekhans M."/>
            <person name="Distel D."/>
            <person name="Durbin R."/>
            <person name="Earl D."/>
            <person name="Fujita M.K."/>
            <person name="Gamble T."/>
            <person name="Georges A."/>
            <person name="Gemmell N."/>
            <person name="Gilbert M.T."/>
            <person name="Graves J.M."/>
            <person name="Green R.E."/>
            <person name="Hickey G."/>
            <person name="Jarvis E.D."/>
            <person name="Johnson W."/>
            <person name="Komissarov A."/>
            <person name="Korf I."/>
            <person name="Kuhn R."/>
            <person name="Larkin D.M."/>
            <person name="Lewin H."/>
            <person name="Lopez J.V."/>
            <person name="Ma J."/>
            <person name="Marques-Bonet T."/>
            <person name="Miller W."/>
            <person name="Murphy R."/>
            <person name="Pevzner P."/>
            <person name="Shapiro B."/>
            <person name="Steiner C."/>
            <person name="Tamazian G."/>
            <person name="Venkatesh B."/>
            <person name="Wang J."/>
            <person name="Wayne R."/>
            <person name="Wiley E."/>
            <person name="Yang H."/>
            <person name="Zhang G."/>
            <person name="Haussler D."/>
            <person name="Ryder O."/>
            <person name="O'Brien S.J."/>
        </authorList>
    </citation>
    <scope>NUCLEOTIDE SEQUENCE</scope>
</reference>
<dbReference type="InterPro" id="IPR043504">
    <property type="entry name" value="Peptidase_S1_PA_chymotrypsin"/>
</dbReference>
<keyword evidence="11" id="KW-0378">Hydrolase</keyword>
<reference evidence="12 13" key="3">
    <citation type="submission" date="2018-12" db="EMBL/GenBank/DDBJ databases">
        <title>G10K-VGP greater horseshoe bat female genome, primary haplotype.</title>
        <authorList>
            <person name="Teeling E."/>
            <person name="Myers G."/>
            <person name="Vernes S."/>
            <person name="Pippel M."/>
            <person name="Winkler S."/>
            <person name="Fedrigo O."/>
            <person name="Rhie A."/>
            <person name="Koren S."/>
            <person name="Phillippy A."/>
            <person name="Lewin H."/>
            <person name="Damas J."/>
            <person name="Howe K."/>
            <person name="Mountcastle J."/>
            <person name="Jarvis E.D."/>
        </authorList>
    </citation>
    <scope>NUCLEOTIDE SEQUENCE [LARGE SCALE GENOMIC DNA]</scope>
</reference>
<feature type="signal peptide" evidence="9">
    <location>
        <begin position="1"/>
        <end position="17"/>
    </location>
</feature>
<evidence type="ECO:0000313" key="11">
    <source>
        <dbReference type="EMBL" id="KAF6288872.1"/>
    </source>
</evidence>
<keyword evidence="2" id="KW-0964">Secreted</keyword>
<dbReference type="OMA" id="TDTAMQF"/>
<dbReference type="EMBL" id="JACAGC010000022">
    <property type="protein sequence ID" value="KAF6288872.1"/>
    <property type="molecule type" value="Genomic_DNA"/>
</dbReference>
<evidence type="ECO:0000259" key="10">
    <source>
        <dbReference type="PROSITE" id="PS50240"/>
    </source>
</evidence>
<dbReference type="GO" id="GO:0006508">
    <property type="term" value="P:proteolysis"/>
    <property type="evidence" value="ECO:0007669"/>
    <property type="project" value="UniProtKB-KW"/>
</dbReference>
<keyword evidence="6" id="KW-0325">Glycoprotein</keyword>
<dbReference type="GO" id="GO:0005576">
    <property type="term" value="C:extracellular region"/>
    <property type="evidence" value="ECO:0007669"/>
    <property type="project" value="UniProtKB-SubCell"/>
</dbReference>
<evidence type="ECO:0000313" key="12">
    <source>
        <dbReference type="Ensembl" id="ENSRFEP00010013996.1"/>
    </source>
</evidence>
<evidence type="ECO:0000256" key="6">
    <source>
        <dbReference type="ARBA" id="ARBA00023180"/>
    </source>
</evidence>
<gene>
    <name evidence="12" type="primary">PRSS54</name>
    <name evidence="11" type="ORF">mRhiFer1_013688</name>
</gene>
<evidence type="ECO:0000256" key="3">
    <source>
        <dbReference type="ARBA" id="ARBA00022542"/>
    </source>
</evidence>
<dbReference type="GeneTree" id="ENSGT01020000230389"/>
<dbReference type="PANTHER" id="PTHR24250">
    <property type="entry name" value="CHYMOTRYPSIN-RELATED"/>
    <property type="match status" value="1"/>
</dbReference>
<keyword evidence="11" id="KW-0645">Protease</keyword>
<evidence type="ECO:0000313" key="13">
    <source>
        <dbReference type="Proteomes" id="UP000472240"/>
    </source>
</evidence>
<proteinExistence type="predicted"/>
<protein>
    <recommendedName>
        <fullName evidence="7">Inactive serine protease 54</fullName>
    </recommendedName>
    <alternativeName>
        <fullName evidence="8">Plasma kallikrein-like protein 4</fullName>
    </alternativeName>
</protein>
<feature type="domain" description="Peptidase S1" evidence="10">
    <location>
        <begin position="27"/>
        <end position="256"/>
    </location>
</feature>
<keyword evidence="3" id="KW-0721">Serine protease homolog</keyword>
<keyword evidence="4 9" id="KW-0732">Signal</keyword>
<reference evidence="12" key="5">
    <citation type="submission" date="2025-05" db="UniProtKB">
        <authorList>
            <consortium name="Ensembl"/>
        </authorList>
    </citation>
    <scope>IDENTIFICATION</scope>
</reference>
<evidence type="ECO:0000256" key="1">
    <source>
        <dbReference type="ARBA" id="ARBA00004613"/>
    </source>
</evidence>
<dbReference type="FunFam" id="2.40.10.10:FF:000125">
    <property type="entry name" value="inactive serine protease 54"/>
    <property type="match status" value="1"/>
</dbReference>
<dbReference type="PROSITE" id="PS50240">
    <property type="entry name" value="TRYPSIN_DOM"/>
    <property type="match status" value="1"/>
</dbReference>
<comment type="subcellular location">
    <subcellularLocation>
        <location evidence="1">Secreted</location>
    </subcellularLocation>
</comment>
<dbReference type="SUPFAM" id="SSF50494">
    <property type="entry name" value="Trypsin-like serine proteases"/>
    <property type="match status" value="1"/>
</dbReference>
<dbReference type="PANTHER" id="PTHR24250:SF45">
    <property type="entry name" value="INACTIVE SERINE PROTEASE 54"/>
    <property type="match status" value="1"/>
</dbReference>
<dbReference type="InterPro" id="IPR001254">
    <property type="entry name" value="Trypsin_dom"/>
</dbReference>
<evidence type="ECO:0000256" key="9">
    <source>
        <dbReference type="SAM" id="SignalP"/>
    </source>
</evidence>
<organism evidence="12 13">
    <name type="scientific">Rhinolophus ferrumequinum</name>
    <name type="common">Greater horseshoe bat</name>
    <dbReference type="NCBI Taxonomy" id="59479"/>
    <lineage>
        <taxon>Eukaryota</taxon>
        <taxon>Metazoa</taxon>
        <taxon>Chordata</taxon>
        <taxon>Craniata</taxon>
        <taxon>Vertebrata</taxon>
        <taxon>Euteleostomi</taxon>
        <taxon>Mammalia</taxon>
        <taxon>Eutheria</taxon>
        <taxon>Laurasiatheria</taxon>
        <taxon>Chiroptera</taxon>
        <taxon>Yinpterochiroptera</taxon>
        <taxon>Rhinolophoidea</taxon>
        <taxon>Rhinolophidae</taxon>
        <taxon>Rhinolophinae</taxon>
        <taxon>Rhinolophus</taxon>
    </lineage>
</organism>
<evidence type="ECO:0000313" key="14">
    <source>
        <dbReference type="Proteomes" id="UP000585614"/>
    </source>
</evidence>
<evidence type="ECO:0000256" key="7">
    <source>
        <dbReference type="ARBA" id="ARBA00073244"/>
    </source>
</evidence>
<evidence type="ECO:0000256" key="5">
    <source>
        <dbReference type="ARBA" id="ARBA00023157"/>
    </source>
</evidence>
<evidence type="ECO:0000256" key="8">
    <source>
        <dbReference type="ARBA" id="ARBA00081593"/>
    </source>
</evidence>
<dbReference type="Proteomes" id="UP000585614">
    <property type="component" value="Unassembled WGS sequence"/>
</dbReference>